<accession>A0A292PKB1</accession>
<protein>
    <submittedName>
        <fullName evidence="2">Uncharacterized protein</fullName>
    </submittedName>
</protein>
<reference evidence="2" key="1">
    <citation type="submission" date="2015-10" db="EMBL/GenBank/DDBJ databases">
        <authorList>
            <person name="Regsiter A."/>
            <person name="william w."/>
        </authorList>
    </citation>
    <scope>NUCLEOTIDE SEQUENCE</scope>
    <source>
        <strain evidence="2">Montdore</strain>
    </source>
</reference>
<dbReference type="AlphaFoldDB" id="A0A292PKB1"/>
<sequence>MSSAAILIPNRPGGSSSSSSSSASSEAPSPSASPATPPAGASGSPPPSRFPTSSSIYHRRRPSLLSSSVSRVEHSVFDLGIRDGSPRLITCVKASQGFDWNQDIFLPSSSEITIHNGIQKPETVHEIILSEDESFLPS</sequence>
<evidence type="ECO:0000313" key="2">
    <source>
        <dbReference type="EMBL" id="CUS08102.1"/>
    </source>
</evidence>
<name>A0A292PKB1_9PEZI</name>
<feature type="region of interest" description="Disordered" evidence="1">
    <location>
        <begin position="1"/>
        <end position="57"/>
    </location>
</feature>
<organism evidence="2 3">
    <name type="scientific">Tuber aestivum</name>
    <name type="common">summer truffle</name>
    <dbReference type="NCBI Taxonomy" id="59557"/>
    <lineage>
        <taxon>Eukaryota</taxon>
        <taxon>Fungi</taxon>
        <taxon>Dikarya</taxon>
        <taxon>Ascomycota</taxon>
        <taxon>Pezizomycotina</taxon>
        <taxon>Pezizomycetes</taxon>
        <taxon>Pezizales</taxon>
        <taxon>Tuberaceae</taxon>
        <taxon>Tuber</taxon>
    </lineage>
</organism>
<proteinExistence type="predicted"/>
<gene>
    <name evidence="2" type="ORF">GSTUAT00007775001</name>
</gene>
<evidence type="ECO:0000256" key="1">
    <source>
        <dbReference type="SAM" id="MobiDB-lite"/>
    </source>
</evidence>
<feature type="compositionally biased region" description="Low complexity" evidence="1">
    <location>
        <begin position="12"/>
        <end position="43"/>
    </location>
</feature>
<dbReference type="EMBL" id="LN891146">
    <property type="protein sequence ID" value="CUS08102.1"/>
    <property type="molecule type" value="Genomic_DNA"/>
</dbReference>
<dbReference type="Proteomes" id="UP001412239">
    <property type="component" value="Unassembled WGS sequence"/>
</dbReference>
<evidence type="ECO:0000313" key="3">
    <source>
        <dbReference type="Proteomes" id="UP001412239"/>
    </source>
</evidence>
<keyword evidence="3" id="KW-1185">Reference proteome</keyword>